<organism evidence="1 2">
    <name type="scientific">candidate division WS6 bacterium 34_10</name>
    <dbReference type="NCBI Taxonomy" id="1641389"/>
    <lineage>
        <taxon>Bacteria</taxon>
        <taxon>Candidatus Dojkabacteria</taxon>
    </lineage>
</organism>
<feature type="non-terminal residue" evidence="1">
    <location>
        <position position="421"/>
    </location>
</feature>
<reference evidence="2" key="1">
    <citation type="journal article" date="2015" name="MBio">
        <title>Genome-Resolved Metagenomic Analysis Reveals Roles for Candidate Phyla and Other Microbial Community Members in Biogeochemical Transformations in Oil Reservoirs.</title>
        <authorList>
            <person name="Hu P."/>
            <person name="Tom L."/>
            <person name="Singh A."/>
            <person name="Thomas B.C."/>
            <person name="Baker B.J."/>
            <person name="Piceno Y.M."/>
            <person name="Andersen G.L."/>
            <person name="Banfield J.F."/>
        </authorList>
    </citation>
    <scope>NUCLEOTIDE SEQUENCE [LARGE SCALE GENOMIC DNA]</scope>
</reference>
<dbReference type="AlphaFoldDB" id="A0A101HFE7"/>
<evidence type="ECO:0000313" key="2">
    <source>
        <dbReference type="Proteomes" id="UP000053904"/>
    </source>
</evidence>
<dbReference type="Proteomes" id="UP000053904">
    <property type="component" value="Unassembled WGS sequence"/>
</dbReference>
<dbReference type="InterPro" id="IPR043504">
    <property type="entry name" value="Peptidase_S1_PA_chymotrypsin"/>
</dbReference>
<accession>A0A101HFE7</accession>
<comment type="caution">
    <text evidence="1">The sequence shown here is derived from an EMBL/GenBank/DDBJ whole genome shotgun (WGS) entry which is preliminary data.</text>
</comment>
<name>A0A101HFE7_9BACT</name>
<dbReference type="Gene3D" id="2.40.10.10">
    <property type="entry name" value="Trypsin-like serine proteases"/>
    <property type="match status" value="1"/>
</dbReference>
<protein>
    <submittedName>
        <fullName evidence="1">Uncharacterized protein</fullName>
    </submittedName>
</protein>
<proteinExistence type="predicted"/>
<dbReference type="SUPFAM" id="SSF50494">
    <property type="entry name" value="Trypsin-like serine proteases"/>
    <property type="match status" value="1"/>
</dbReference>
<gene>
    <name evidence="1" type="ORF">XD93_1216</name>
</gene>
<dbReference type="InterPro" id="IPR009003">
    <property type="entry name" value="Peptidase_S1_PA"/>
</dbReference>
<evidence type="ECO:0000313" key="1">
    <source>
        <dbReference type="EMBL" id="KUK75887.1"/>
    </source>
</evidence>
<sequence length="421" mass="48436">MLRLNSKKLAMSKFRKLLSGLLFLSTSALLLLVVIFRFYTSEPNKKVLGLQNTTQSQKSYDTFSFNKEQIQYDTTILDVIEKDNYYLLLPESYSMFQYARLGSYDNRNEYIDSLRNSPLYLNDFREQEYLQGEGYDVNVFSFIQPDIFDKEKSLLLYLTVYTTPNNHYIEVRNFDYRDNSSIHNEFINILSQVEGNDREVLGSTNPQTDLARILGQASTLQIFSRNCYDVEFSDEMLMYTTSGQKKHRLCSSTIGSGFMINDTGEILTNAHVVKPHKLDTVVEGVSEDGVFEKDITDYVIFALDALFSLFGDYPTEIWDQLTEEELLTFYIYFVPSLYDEGEITISNGLTELYVQFGKNFDIDSDTYDLINKSEQQTASVIRSNDISSLYQLIVEYADSEGGMTDINIDELSENVLEDGLS</sequence>
<dbReference type="EMBL" id="LGGO01000246">
    <property type="protein sequence ID" value="KUK75887.1"/>
    <property type="molecule type" value="Genomic_DNA"/>
</dbReference>